<protein>
    <submittedName>
        <fullName evidence="3">Helix-turn-helix domain protein</fullName>
    </submittedName>
</protein>
<dbReference type="EMBL" id="BK032608">
    <property type="protein sequence ID" value="DAF51010.1"/>
    <property type="molecule type" value="Genomic_DNA"/>
</dbReference>
<dbReference type="Pfam" id="PF13560">
    <property type="entry name" value="HTH_31"/>
    <property type="match status" value="1"/>
</dbReference>
<dbReference type="PROSITE" id="PS50943">
    <property type="entry name" value="HTH_CROC1"/>
    <property type="match status" value="1"/>
</dbReference>
<feature type="domain" description="HTH cro/C1-type" evidence="2">
    <location>
        <begin position="10"/>
        <end position="63"/>
    </location>
</feature>
<evidence type="ECO:0000256" key="1">
    <source>
        <dbReference type="SAM" id="MobiDB-lite"/>
    </source>
</evidence>
<dbReference type="SUPFAM" id="SSF47413">
    <property type="entry name" value="lambda repressor-like DNA-binding domains"/>
    <property type="match status" value="1"/>
</dbReference>
<feature type="region of interest" description="Disordered" evidence="1">
    <location>
        <begin position="146"/>
        <end position="166"/>
    </location>
</feature>
<organism evidence="3">
    <name type="scientific">Siphoviridae sp. ctFIm6</name>
    <dbReference type="NCBI Taxonomy" id="2827818"/>
    <lineage>
        <taxon>Viruses</taxon>
        <taxon>Duplodnaviria</taxon>
        <taxon>Heunggongvirae</taxon>
        <taxon>Uroviricota</taxon>
        <taxon>Caudoviricetes</taxon>
    </lineage>
</organism>
<dbReference type="GO" id="GO:0003677">
    <property type="term" value="F:DNA binding"/>
    <property type="evidence" value="ECO:0007669"/>
    <property type="project" value="InterPro"/>
</dbReference>
<evidence type="ECO:0000313" key="3">
    <source>
        <dbReference type="EMBL" id="DAF51010.1"/>
    </source>
</evidence>
<accession>A0A8S5SKC9</accession>
<dbReference type="InterPro" id="IPR001387">
    <property type="entry name" value="Cro/C1-type_HTH"/>
</dbReference>
<dbReference type="InterPro" id="IPR010982">
    <property type="entry name" value="Lambda_DNA-bd_dom_sf"/>
</dbReference>
<name>A0A8S5SKC9_9CAUD</name>
<dbReference type="CDD" id="cd00093">
    <property type="entry name" value="HTH_XRE"/>
    <property type="match status" value="1"/>
</dbReference>
<dbReference type="SMART" id="SM00530">
    <property type="entry name" value="HTH_XRE"/>
    <property type="match status" value="1"/>
</dbReference>
<sequence>MLTNGPNIYQAARKESCLTQEQAAERLEVSETTVKAWEQGTRVPDNETVARMTELYETPWLALEHLKQAGGVLGVLPEVNVQSLPTAAITLINRVLDFAERHRDRQLLRIAEDGIIDEKERPDFDAICRDLDGIVGAALQVKYTSDAPPKTKKERPEAATSERSWGKACGLEQSTLEQVNYSTRSTPHASPNFCREGGAFL</sequence>
<proteinExistence type="predicted"/>
<dbReference type="Gene3D" id="1.10.260.40">
    <property type="entry name" value="lambda repressor-like DNA-binding domains"/>
    <property type="match status" value="1"/>
</dbReference>
<evidence type="ECO:0000259" key="2">
    <source>
        <dbReference type="PROSITE" id="PS50943"/>
    </source>
</evidence>
<reference evidence="3" key="1">
    <citation type="journal article" date="2021" name="Proc. Natl. Acad. Sci. U.S.A.">
        <title>A Catalog of Tens of Thousands of Viruses from Human Metagenomes Reveals Hidden Associations with Chronic Diseases.</title>
        <authorList>
            <person name="Tisza M.J."/>
            <person name="Buck C.B."/>
        </authorList>
    </citation>
    <scope>NUCLEOTIDE SEQUENCE</scope>
    <source>
        <strain evidence="3">CtFIm6</strain>
    </source>
</reference>